<dbReference type="SUPFAM" id="SSF52743">
    <property type="entry name" value="Subtilisin-like"/>
    <property type="match status" value="1"/>
</dbReference>
<comment type="caution">
    <text evidence="9">The sequence shown here is derived from an EMBL/GenBank/DDBJ whole genome shotgun (WGS) entry which is preliminary data.</text>
</comment>
<feature type="domain" description="Peptidase S8/S53" evidence="7">
    <location>
        <begin position="15"/>
        <end position="73"/>
    </location>
</feature>
<name>A0AAW2PZH6_SESRA</name>
<dbReference type="EMBL" id="JACGWJ010000016">
    <property type="protein sequence ID" value="KAL0360863.1"/>
    <property type="molecule type" value="Genomic_DNA"/>
</dbReference>
<dbReference type="GO" id="GO:0004252">
    <property type="term" value="F:serine-type endopeptidase activity"/>
    <property type="evidence" value="ECO:0007669"/>
    <property type="project" value="InterPro"/>
</dbReference>
<evidence type="ECO:0000259" key="7">
    <source>
        <dbReference type="Pfam" id="PF00082"/>
    </source>
</evidence>
<gene>
    <name evidence="9" type="ORF">Sradi_3770800</name>
</gene>
<dbReference type="InterPro" id="IPR041469">
    <property type="entry name" value="Subtilisin-like_FN3"/>
</dbReference>
<evidence type="ECO:0000256" key="2">
    <source>
        <dbReference type="ARBA" id="ARBA00022670"/>
    </source>
</evidence>
<dbReference type="Gene3D" id="3.40.50.200">
    <property type="entry name" value="Peptidase S8/S53 domain"/>
    <property type="match status" value="1"/>
</dbReference>
<evidence type="ECO:0000313" key="9">
    <source>
        <dbReference type="EMBL" id="KAL0360863.1"/>
    </source>
</evidence>
<dbReference type="InterPro" id="IPR023828">
    <property type="entry name" value="Peptidase_S8_Ser-AS"/>
</dbReference>
<evidence type="ECO:0000256" key="6">
    <source>
        <dbReference type="PROSITE-ProRule" id="PRU01240"/>
    </source>
</evidence>
<dbReference type="Pfam" id="PF00082">
    <property type="entry name" value="Peptidase_S8"/>
    <property type="match status" value="1"/>
</dbReference>
<evidence type="ECO:0000256" key="4">
    <source>
        <dbReference type="ARBA" id="ARBA00022801"/>
    </source>
</evidence>
<reference evidence="9" key="1">
    <citation type="submission" date="2020-06" db="EMBL/GenBank/DDBJ databases">
        <authorList>
            <person name="Li T."/>
            <person name="Hu X."/>
            <person name="Zhang T."/>
            <person name="Song X."/>
            <person name="Zhang H."/>
            <person name="Dai N."/>
            <person name="Sheng W."/>
            <person name="Hou X."/>
            <person name="Wei L."/>
        </authorList>
    </citation>
    <scope>NUCLEOTIDE SEQUENCE</scope>
    <source>
        <strain evidence="9">G02</strain>
        <tissue evidence="9">Leaf</tissue>
    </source>
</reference>
<keyword evidence="5" id="KW-0720">Serine protease</keyword>
<accession>A0AAW2PZH6</accession>
<reference evidence="9" key="2">
    <citation type="journal article" date="2024" name="Plant">
        <title>Genomic evolution and insights into agronomic trait innovations of Sesamum species.</title>
        <authorList>
            <person name="Miao H."/>
            <person name="Wang L."/>
            <person name="Qu L."/>
            <person name="Liu H."/>
            <person name="Sun Y."/>
            <person name="Le M."/>
            <person name="Wang Q."/>
            <person name="Wei S."/>
            <person name="Zheng Y."/>
            <person name="Lin W."/>
            <person name="Duan Y."/>
            <person name="Cao H."/>
            <person name="Xiong S."/>
            <person name="Wang X."/>
            <person name="Wei L."/>
            <person name="Li C."/>
            <person name="Ma Q."/>
            <person name="Ju M."/>
            <person name="Zhao R."/>
            <person name="Li G."/>
            <person name="Mu C."/>
            <person name="Tian Q."/>
            <person name="Mei H."/>
            <person name="Zhang T."/>
            <person name="Gao T."/>
            <person name="Zhang H."/>
        </authorList>
    </citation>
    <scope>NUCLEOTIDE SEQUENCE</scope>
    <source>
        <strain evidence="9">G02</strain>
    </source>
</reference>
<dbReference type="PROSITE" id="PS00138">
    <property type="entry name" value="SUBTILASE_SER"/>
    <property type="match status" value="1"/>
</dbReference>
<evidence type="ECO:0000259" key="8">
    <source>
        <dbReference type="Pfam" id="PF17766"/>
    </source>
</evidence>
<evidence type="ECO:0000256" key="3">
    <source>
        <dbReference type="ARBA" id="ARBA00022729"/>
    </source>
</evidence>
<dbReference type="PROSITE" id="PS51892">
    <property type="entry name" value="SUBTILASE"/>
    <property type="match status" value="1"/>
</dbReference>
<feature type="domain" description="Subtilisin-like protease fibronectin type-III" evidence="8">
    <location>
        <begin position="149"/>
        <end position="252"/>
    </location>
</feature>
<evidence type="ECO:0000256" key="5">
    <source>
        <dbReference type="ARBA" id="ARBA00022825"/>
    </source>
</evidence>
<organism evidence="9">
    <name type="scientific">Sesamum radiatum</name>
    <name type="common">Black benniseed</name>
    <dbReference type="NCBI Taxonomy" id="300843"/>
    <lineage>
        <taxon>Eukaryota</taxon>
        <taxon>Viridiplantae</taxon>
        <taxon>Streptophyta</taxon>
        <taxon>Embryophyta</taxon>
        <taxon>Tracheophyta</taxon>
        <taxon>Spermatophyta</taxon>
        <taxon>Magnoliopsida</taxon>
        <taxon>eudicotyledons</taxon>
        <taxon>Gunneridae</taxon>
        <taxon>Pentapetalae</taxon>
        <taxon>asterids</taxon>
        <taxon>lamiids</taxon>
        <taxon>Lamiales</taxon>
        <taxon>Pedaliaceae</taxon>
        <taxon>Sesamum</taxon>
    </lineage>
</organism>
<keyword evidence="4" id="KW-0378">Hydrolase</keyword>
<dbReference type="InterPro" id="IPR000209">
    <property type="entry name" value="Peptidase_S8/S53_dom"/>
</dbReference>
<dbReference type="AlphaFoldDB" id="A0AAW2PZH6"/>
<keyword evidence="2 9" id="KW-0645">Protease</keyword>
<dbReference type="PANTHER" id="PTHR10795">
    <property type="entry name" value="PROPROTEIN CONVERTASE SUBTILISIN/KEXIN"/>
    <property type="match status" value="1"/>
</dbReference>
<dbReference type="InterPro" id="IPR036852">
    <property type="entry name" value="Peptidase_S8/S53_dom_sf"/>
</dbReference>
<comment type="similarity">
    <text evidence="1 6">Belongs to the peptidase S8 family.</text>
</comment>
<dbReference type="InterPro" id="IPR045051">
    <property type="entry name" value="SBT"/>
</dbReference>
<dbReference type="GO" id="GO:0006508">
    <property type="term" value="P:proteolysis"/>
    <property type="evidence" value="ECO:0007669"/>
    <property type="project" value="UniProtKB-KW"/>
</dbReference>
<sequence length="258" mass="28468">MAPGVLILAAYNPYASVANIGSNIELSSDYNLESGTSMACPHISGVAALLKAAHPDWSPAAIRSAIMTTANPNDNTQKPIKDMGHDYDIATPLDMGAGQVDPNRALDPGLIYDAGPQDYVNLVCALNYTREQTQTIIRSTYNCSNPSTDLNYPAFVALYDPTQRRTTLTQKFQRTVTNVGDGAASYKVKVKRPKETVITVSPEKLVFEKKNEKQRFSVTIRYKTYEEYVINHGSITWEEENGKHRVRSPIVVTPPEPS</sequence>
<dbReference type="Gene3D" id="2.60.40.2310">
    <property type="match status" value="1"/>
</dbReference>
<keyword evidence="3" id="KW-0732">Signal</keyword>
<evidence type="ECO:0000256" key="1">
    <source>
        <dbReference type="ARBA" id="ARBA00011073"/>
    </source>
</evidence>
<dbReference type="Pfam" id="PF17766">
    <property type="entry name" value="fn3_6"/>
    <property type="match status" value="1"/>
</dbReference>
<proteinExistence type="inferred from homology"/>
<protein>
    <submittedName>
        <fullName evidence="9">Subtilisin-like protease SBT3</fullName>
    </submittedName>
</protein>
<comment type="caution">
    <text evidence="6">Lacks conserved residue(s) required for the propagation of feature annotation.</text>
</comment>